<organism evidence="2 3">
    <name type="scientific">Pontibacter diazotrophicus</name>
    <dbReference type="NCBI Taxonomy" id="1400979"/>
    <lineage>
        <taxon>Bacteria</taxon>
        <taxon>Pseudomonadati</taxon>
        <taxon>Bacteroidota</taxon>
        <taxon>Cytophagia</taxon>
        <taxon>Cytophagales</taxon>
        <taxon>Hymenobacteraceae</taxon>
        <taxon>Pontibacter</taxon>
    </lineage>
</organism>
<evidence type="ECO:0000313" key="2">
    <source>
        <dbReference type="EMBL" id="RDV11898.1"/>
    </source>
</evidence>
<dbReference type="PROSITE" id="PS51257">
    <property type="entry name" value="PROKAR_LIPOPROTEIN"/>
    <property type="match status" value="1"/>
</dbReference>
<dbReference type="RefSeq" id="WP_115568064.1">
    <property type="nucleotide sequence ID" value="NZ_QRGR01000037.1"/>
</dbReference>
<protein>
    <submittedName>
        <fullName evidence="2">Uncharacterized protein</fullName>
    </submittedName>
</protein>
<name>A0A3D8L3B1_9BACT</name>
<dbReference type="OrthoDB" id="893184at2"/>
<proteinExistence type="predicted"/>
<sequence length="147" mass="16457">MKTLSKLTALLFFILLLAGCDDSGGDDPTPDAATFRVDIQQTGEHEKFIKVISISGGKFYKTSTQEEMPTLLLDEDLTGTTYSYEAEGVRELRFMATIGFNPTEDVPAEMGLKITVYRNDKLLDETTYTFTEDSDTVQKELTYKANQ</sequence>
<keyword evidence="1" id="KW-0732">Signal</keyword>
<evidence type="ECO:0000313" key="3">
    <source>
        <dbReference type="Proteomes" id="UP000256708"/>
    </source>
</evidence>
<accession>A0A3D8L3B1</accession>
<dbReference type="Pfam" id="PF14466">
    <property type="entry name" value="PLCC"/>
    <property type="match status" value="1"/>
</dbReference>
<keyword evidence="3" id="KW-1185">Reference proteome</keyword>
<dbReference type="Proteomes" id="UP000256708">
    <property type="component" value="Unassembled WGS sequence"/>
</dbReference>
<dbReference type="InterPro" id="IPR025219">
    <property type="entry name" value="PLCC"/>
</dbReference>
<reference evidence="3" key="1">
    <citation type="submission" date="2018-08" db="EMBL/GenBank/DDBJ databases">
        <authorList>
            <person name="Liu Z.-W."/>
            <person name="Du Z.-J."/>
        </authorList>
    </citation>
    <scope>NUCLEOTIDE SEQUENCE [LARGE SCALE GENOMIC DNA]</scope>
    <source>
        <strain evidence="3">H4X</strain>
    </source>
</reference>
<feature type="chain" id="PRO_5017742508" evidence="1">
    <location>
        <begin position="19"/>
        <end position="147"/>
    </location>
</feature>
<evidence type="ECO:0000256" key="1">
    <source>
        <dbReference type="SAM" id="SignalP"/>
    </source>
</evidence>
<feature type="signal peptide" evidence="1">
    <location>
        <begin position="1"/>
        <end position="18"/>
    </location>
</feature>
<dbReference type="AlphaFoldDB" id="A0A3D8L3B1"/>
<gene>
    <name evidence="2" type="ORF">DXT99_23630</name>
</gene>
<comment type="caution">
    <text evidence="2">The sequence shown here is derived from an EMBL/GenBank/DDBJ whole genome shotgun (WGS) entry which is preliminary data.</text>
</comment>
<dbReference type="EMBL" id="QRGR01000037">
    <property type="protein sequence ID" value="RDV11898.1"/>
    <property type="molecule type" value="Genomic_DNA"/>
</dbReference>